<reference evidence="1 2" key="1">
    <citation type="submission" date="2016-01" db="EMBL/GenBank/DDBJ databases">
        <authorList>
            <person name="Mitreva M."/>
            <person name="Pepin K.H."/>
            <person name="Mihindukulasuriya K.A."/>
            <person name="Fulton R."/>
            <person name="Fronick C."/>
            <person name="O'Laughlin M."/>
            <person name="Miner T."/>
            <person name="Herter B."/>
            <person name="Rosa B.A."/>
            <person name="Cordes M."/>
            <person name="Tomlinson C."/>
            <person name="Wollam A."/>
            <person name="Palsikar V.B."/>
            <person name="Mardis E.R."/>
            <person name="Wilson R.K."/>
        </authorList>
    </citation>
    <scope>NUCLEOTIDE SEQUENCE [LARGE SCALE GENOMIC DNA]</scope>
    <source>
        <strain evidence="1 2">DNF00696</strain>
    </source>
</reference>
<evidence type="ECO:0000313" key="1">
    <source>
        <dbReference type="EMBL" id="KXB81279.1"/>
    </source>
</evidence>
<proteinExistence type="predicted"/>
<sequence length="436" mass="47800">MANRHPKGAKLGMESVGGRFAPKIYAHSKLSLTDPFAKDIQRAYDELLNPATRGYLPIETDAQKVALELIESREQLRTPAYHKEVDEGRCPSRSAVLDPALEAQWGALYKKLQREAKLGDLDGAGIDVAGEVVIEMLEHAKSYQAGGKGAKAGLPTLALAKSVVRMDESKYSLLLRFNISLDEFKSVDGRTFSYLKALADKHNEGLRGAELVDFAKEYCASQDPSKRPTSRIVKKSLWGLTENDEADLENLSDSSEDSPTRDYISEVGMDLKKLTAKQRSLLAWEVLAESMDMSGKVVSPREGTIDSRRAQVLKAELNTNSAVIQGWQDISEGKKSVKAAAILSFCPGCTPRQAEHTLFMLKETGGGKYATDLMGTLIDRAALPEGTLAKALSGAQKQGGYISLEELEKTSRRSMKVASYQREQEAMSSGFDEAWI</sequence>
<evidence type="ECO:0000313" key="2">
    <source>
        <dbReference type="Proteomes" id="UP000070572"/>
    </source>
</evidence>
<dbReference type="RefSeq" id="WP_060920191.1">
    <property type="nucleotide sequence ID" value="NZ_KQ960682.1"/>
</dbReference>
<dbReference type="EMBL" id="LSDN01000011">
    <property type="protein sequence ID" value="KXB81279.1"/>
    <property type="molecule type" value="Genomic_DNA"/>
</dbReference>
<dbReference type="AlphaFoldDB" id="A0AB34X0V6"/>
<name>A0AB34X0V6_9ACTO</name>
<comment type="caution">
    <text evidence="1">The sequence shown here is derived from an EMBL/GenBank/DDBJ whole genome shotgun (WGS) entry which is preliminary data.</text>
</comment>
<protein>
    <submittedName>
        <fullName evidence="1">Uncharacterized protein</fullName>
    </submittedName>
</protein>
<organism evidence="1 2">
    <name type="scientific">Varibaculum cambriense</name>
    <dbReference type="NCBI Taxonomy" id="184870"/>
    <lineage>
        <taxon>Bacteria</taxon>
        <taxon>Bacillati</taxon>
        <taxon>Actinomycetota</taxon>
        <taxon>Actinomycetes</taxon>
        <taxon>Actinomycetales</taxon>
        <taxon>Actinomycetaceae</taxon>
        <taxon>Varibaculum</taxon>
    </lineage>
</organism>
<dbReference type="Proteomes" id="UP000070572">
    <property type="component" value="Unassembled WGS sequence"/>
</dbReference>
<gene>
    <name evidence="1" type="ORF">HMPREF1862_00551</name>
</gene>
<accession>A0AB34X0V6</accession>